<proteinExistence type="predicted"/>
<comment type="caution">
    <text evidence="1">The sequence shown here is derived from an EMBL/GenBank/DDBJ whole genome shotgun (WGS) entry which is preliminary data.</text>
</comment>
<dbReference type="Proteomes" id="UP000652760">
    <property type="component" value="Unassembled WGS sequence"/>
</dbReference>
<sequence>MGEAKHRKAMTGGVFLDKRPSSEPSCWTAVGRGDPAPAPFLRALPPDGGAAMVLGGGRFEIITGMPRLDKHDVQTLRSGPIKLGVVRHGDALVFAFEAPGYATLDMPYDHRRVPADQRGLPVRTDGRQGILALMYAIDTESRRVAAARGVSITPAFCGVIDRHLRDLDTRVDQSNWNFERDLHAFQRMVSIPDLFRACEVVEIAGTPFPTERWPVQPGLA</sequence>
<dbReference type="RefSeq" id="WP_200190221.1">
    <property type="nucleotide sequence ID" value="NZ_JAENHM010000003.1"/>
</dbReference>
<name>A0ABS1EXW9_9PROT</name>
<evidence type="ECO:0000313" key="1">
    <source>
        <dbReference type="EMBL" id="MBK1836018.1"/>
    </source>
</evidence>
<organism evidence="1 2">
    <name type="scientific">Azospirillum endophyticum</name>
    <dbReference type="NCBI Taxonomy" id="2800326"/>
    <lineage>
        <taxon>Bacteria</taxon>
        <taxon>Pseudomonadati</taxon>
        <taxon>Pseudomonadota</taxon>
        <taxon>Alphaproteobacteria</taxon>
        <taxon>Rhodospirillales</taxon>
        <taxon>Azospirillaceae</taxon>
        <taxon>Azospirillum</taxon>
    </lineage>
</organism>
<protein>
    <submittedName>
        <fullName evidence="1">Uncharacterized protein</fullName>
    </submittedName>
</protein>
<reference evidence="2" key="1">
    <citation type="submission" date="2021-01" db="EMBL/GenBank/DDBJ databases">
        <title>Genome public.</title>
        <authorList>
            <person name="Liu C."/>
            <person name="Sun Q."/>
        </authorList>
    </citation>
    <scope>NUCLEOTIDE SEQUENCE [LARGE SCALE GENOMIC DNA]</scope>
    <source>
        <strain evidence="2">YIM B02556</strain>
    </source>
</reference>
<dbReference type="EMBL" id="JAENHM010000003">
    <property type="protein sequence ID" value="MBK1836018.1"/>
    <property type="molecule type" value="Genomic_DNA"/>
</dbReference>
<accession>A0ABS1EXW9</accession>
<gene>
    <name evidence="1" type="ORF">JHL17_01215</name>
</gene>
<keyword evidence="2" id="KW-1185">Reference proteome</keyword>
<evidence type="ECO:0000313" key="2">
    <source>
        <dbReference type="Proteomes" id="UP000652760"/>
    </source>
</evidence>